<organism evidence="1 2">
    <name type="scientific">Pyrenophora tritici-repentis</name>
    <dbReference type="NCBI Taxonomy" id="45151"/>
    <lineage>
        <taxon>Eukaryota</taxon>
        <taxon>Fungi</taxon>
        <taxon>Dikarya</taxon>
        <taxon>Ascomycota</taxon>
        <taxon>Pezizomycotina</taxon>
        <taxon>Dothideomycetes</taxon>
        <taxon>Pleosporomycetidae</taxon>
        <taxon>Pleosporales</taxon>
        <taxon>Pleosporineae</taxon>
        <taxon>Pleosporaceae</taxon>
        <taxon>Pyrenophora</taxon>
    </lineage>
</organism>
<comment type="caution">
    <text evidence="1">The sequence shown here is derived from an EMBL/GenBank/DDBJ whole genome shotgun (WGS) entry which is preliminary data.</text>
</comment>
<dbReference type="GeneID" id="90957658"/>
<proteinExistence type="predicted"/>
<dbReference type="Proteomes" id="UP000245464">
    <property type="component" value="Chromosome 8"/>
</dbReference>
<name>A0A5M9L0C5_9PLEO</name>
<dbReference type="EMBL" id="NQIK02000008">
    <property type="protein sequence ID" value="KAF7567007.1"/>
    <property type="molecule type" value="Genomic_DNA"/>
</dbReference>
<protein>
    <submittedName>
        <fullName evidence="1">Uncharacterized protein</fullName>
    </submittedName>
</protein>
<gene>
    <name evidence="1" type="ORF">PtrM4_135980</name>
</gene>
<sequence length="111" mass="12244">MLLKIQVLLSLASIAMARASDVLGHAWTIRGRAADCLESQYAYCASLNPNWGCKQVSGQMYQQVPDIDPGVPAPFTPENFVCITEETVKECYCTDRSRVAPNPYGYNCFCA</sequence>
<reference evidence="1 2" key="1">
    <citation type="journal article" date="2018" name="BMC Genomics">
        <title>Comparative genomics of the wheat fungal pathogen Pyrenophora tritici-repentis reveals chromosomal variations and genome plasticity.</title>
        <authorList>
            <person name="Moolhuijzen P."/>
            <person name="See P.T."/>
            <person name="Hane J.K."/>
            <person name="Shi G."/>
            <person name="Liu Z."/>
            <person name="Oliver R.P."/>
            <person name="Moffat C.S."/>
        </authorList>
    </citation>
    <scope>NUCLEOTIDE SEQUENCE [LARGE SCALE GENOMIC DNA]</scope>
    <source>
        <strain evidence="1">M4</strain>
    </source>
</reference>
<dbReference type="KEGG" id="ptrr:90957658"/>
<dbReference type="RefSeq" id="XP_065960201.1">
    <property type="nucleotide sequence ID" value="XM_066109279.1"/>
</dbReference>
<dbReference type="AlphaFoldDB" id="A0A5M9L0C5"/>
<evidence type="ECO:0000313" key="2">
    <source>
        <dbReference type="Proteomes" id="UP000245464"/>
    </source>
</evidence>
<evidence type="ECO:0000313" key="1">
    <source>
        <dbReference type="EMBL" id="KAF7567007.1"/>
    </source>
</evidence>
<accession>A0A5M9L0C5</accession>